<dbReference type="RefSeq" id="WP_253751198.1">
    <property type="nucleotide sequence ID" value="NZ_BAABKA010000064.1"/>
</dbReference>
<keyword evidence="1" id="KW-0812">Transmembrane</keyword>
<evidence type="ECO:0000313" key="3">
    <source>
        <dbReference type="Proteomes" id="UP001139648"/>
    </source>
</evidence>
<feature type="transmembrane region" description="Helical" evidence="1">
    <location>
        <begin position="188"/>
        <end position="206"/>
    </location>
</feature>
<dbReference type="GO" id="GO:0140359">
    <property type="term" value="F:ABC-type transporter activity"/>
    <property type="evidence" value="ECO:0007669"/>
    <property type="project" value="InterPro"/>
</dbReference>
<dbReference type="GO" id="GO:0005886">
    <property type="term" value="C:plasma membrane"/>
    <property type="evidence" value="ECO:0007669"/>
    <property type="project" value="UniProtKB-SubCell"/>
</dbReference>
<keyword evidence="1" id="KW-1133">Transmembrane helix</keyword>
<proteinExistence type="predicted"/>
<evidence type="ECO:0000313" key="2">
    <source>
        <dbReference type="EMBL" id="MCP2361630.1"/>
    </source>
</evidence>
<feature type="transmembrane region" description="Helical" evidence="1">
    <location>
        <begin position="65"/>
        <end position="90"/>
    </location>
</feature>
<name>A0A9X2K6M2_9ACTN</name>
<dbReference type="EMBL" id="JAMZEB010000002">
    <property type="protein sequence ID" value="MCP2361630.1"/>
    <property type="molecule type" value="Genomic_DNA"/>
</dbReference>
<keyword evidence="1" id="KW-0472">Membrane</keyword>
<dbReference type="Proteomes" id="UP001139648">
    <property type="component" value="Unassembled WGS sequence"/>
</dbReference>
<feature type="transmembrane region" description="Helical" evidence="1">
    <location>
        <begin position="160"/>
        <end position="181"/>
    </location>
</feature>
<sequence length="357" mass="38232">MIWLAWRQFRAAAAMTAAALGVLVAVLAVSRTALIDQYAQGIDLCARGGDCERFLDRFFDEHQNPFLGVTAASLALPALVGLFWGAPLITRELESGTHLLVWSQSITRTRWLAVKLALIGVAAAVAGGLCGLAVSWWAAALDRAAVEFPLMGPLVFGGRGVAPIGYAAFAFALGVTVGMLVRRLQPAMVLTLVLFTAVQIAMPLLVRPHLLPPARATFELSPENVDQLARGRDGALAVAVDTRVPGDPGAWTLSSRIVGPPGVSTLAVPGLAPEDGTLIPVATASGPCSLRAEPEGPPERSRDTCLDEINRLGYRQDVTYLPSSRFWPLQWFETGIYAALTLGLMGLCLWLVRRRQF</sequence>
<gene>
    <name evidence="2" type="ORF">HD597_008650</name>
</gene>
<evidence type="ECO:0008006" key="4">
    <source>
        <dbReference type="Google" id="ProtNLM"/>
    </source>
</evidence>
<accession>A0A9X2K6M2</accession>
<dbReference type="AlphaFoldDB" id="A0A9X2K6M2"/>
<organism evidence="2 3">
    <name type="scientific">Nonomuraea thailandensis</name>
    <dbReference type="NCBI Taxonomy" id="1188745"/>
    <lineage>
        <taxon>Bacteria</taxon>
        <taxon>Bacillati</taxon>
        <taxon>Actinomycetota</taxon>
        <taxon>Actinomycetes</taxon>
        <taxon>Streptosporangiales</taxon>
        <taxon>Streptosporangiaceae</taxon>
        <taxon>Nonomuraea</taxon>
    </lineage>
</organism>
<feature type="transmembrane region" description="Helical" evidence="1">
    <location>
        <begin position="111"/>
        <end position="140"/>
    </location>
</feature>
<feature type="transmembrane region" description="Helical" evidence="1">
    <location>
        <begin position="334"/>
        <end position="352"/>
    </location>
</feature>
<evidence type="ECO:0000256" key="1">
    <source>
        <dbReference type="SAM" id="Phobius"/>
    </source>
</evidence>
<comment type="caution">
    <text evidence="2">The sequence shown here is derived from an EMBL/GenBank/DDBJ whole genome shotgun (WGS) entry which is preliminary data.</text>
</comment>
<keyword evidence="3" id="KW-1185">Reference proteome</keyword>
<protein>
    <recommendedName>
        <fullName evidence="4">ABC transporter permease</fullName>
    </recommendedName>
</protein>
<reference evidence="2" key="1">
    <citation type="submission" date="2022-06" db="EMBL/GenBank/DDBJ databases">
        <title>Sequencing the genomes of 1000 actinobacteria strains.</title>
        <authorList>
            <person name="Klenk H.-P."/>
        </authorList>
    </citation>
    <scope>NUCLEOTIDE SEQUENCE</scope>
    <source>
        <strain evidence="2">DSM 46694</strain>
    </source>
</reference>